<dbReference type="InterPro" id="IPR050123">
    <property type="entry name" value="Prok_molybdopt-oxidoreductase"/>
</dbReference>
<evidence type="ECO:0000256" key="2">
    <source>
        <dbReference type="ARBA" id="ARBA00023004"/>
    </source>
</evidence>
<accession>A0A395SKD5</accession>
<dbReference type="Gene3D" id="3.40.50.740">
    <property type="match status" value="2"/>
</dbReference>
<evidence type="ECO:0000313" key="5">
    <source>
        <dbReference type="EMBL" id="RGP72900.1"/>
    </source>
</evidence>
<dbReference type="SUPFAM" id="SSF53706">
    <property type="entry name" value="Formate dehydrogenase/DMSO reductase, domains 1-3"/>
    <property type="match status" value="1"/>
</dbReference>
<evidence type="ECO:0000256" key="4">
    <source>
        <dbReference type="SAM" id="MobiDB-lite"/>
    </source>
</evidence>
<evidence type="ECO:0000256" key="3">
    <source>
        <dbReference type="ARBA" id="ARBA00023014"/>
    </source>
</evidence>
<proteinExistence type="predicted"/>
<keyword evidence="6" id="KW-1185">Reference proteome</keyword>
<reference evidence="5 6" key="1">
    <citation type="journal article" date="2018" name="PLoS Pathog.">
        <title>Evolution of structural diversity of trichothecenes, a family of toxins produced by plant pathogenic and entomopathogenic fungi.</title>
        <authorList>
            <person name="Proctor R.H."/>
            <person name="McCormick S.P."/>
            <person name="Kim H.S."/>
            <person name="Cardoza R.E."/>
            <person name="Stanley A.M."/>
            <person name="Lindo L."/>
            <person name="Kelly A."/>
            <person name="Brown D.W."/>
            <person name="Lee T."/>
            <person name="Vaughan M.M."/>
            <person name="Alexander N.J."/>
            <person name="Busman M."/>
            <person name="Gutierrez S."/>
        </authorList>
    </citation>
    <scope>NUCLEOTIDE SEQUENCE [LARGE SCALE GENOMIC DNA]</scope>
    <source>
        <strain evidence="5 6">NRRL 20695</strain>
    </source>
</reference>
<name>A0A395SKD5_9HYPO</name>
<dbReference type="GO" id="GO:0046872">
    <property type="term" value="F:metal ion binding"/>
    <property type="evidence" value="ECO:0007669"/>
    <property type="project" value="UniProtKB-KW"/>
</dbReference>
<dbReference type="GO" id="GO:0051536">
    <property type="term" value="F:iron-sulfur cluster binding"/>
    <property type="evidence" value="ECO:0007669"/>
    <property type="project" value="UniProtKB-KW"/>
</dbReference>
<dbReference type="Proteomes" id="UP000266234">
    <property type="component" value="Unassembled WGS sequence"/>
</dbReference>
<gene>
    <name evidence="5" type="ORF">FLONG3_6538</name>
</gene>
<evidence type="ECO:0000313" key="6">
    <source>
        <dbReference type="Proteomes" id="UP000266234"/>
    </source>
</evidence>
<dbReference type="OrthoDB" id="10249365at2759"/>
<dbReference type="PANTHER" id="PTHR43105:SF10">
    <property type="entry name" value="NADH-QUINONE OXIDOREDUCTASE SUBUNIT G"/>
    <property type="match status" value="1"/>
</dbReference>
<sequence>MKDQSKAQKNRETGCDGEFPGFSNHQNAKHMQDLATLWDTKSIKVSHCNERTDIHNMLSFMGKGSIRMVWVSGANVLVISLIIPKSRPSAGEAKSDLNISLDYSRRMEFKNKEGGPPTPWTSSEEVFEAWKHASVGRPCDSTGMSYEKLTGGSEVATWLSRDQSQSCSKTGAISTQNVSSGMSPIVKEQQSKAIAKARKNDAATSTVTQEDLCAWLGETVETIILLHDITAQLLGRLVVDSEAHSGMTKGTIKFEHTDNSPEQLKVLETLRNFQVHLTHLRVGLDALNPVSQAV</sequence>
<feature type="compositionally biased region" description="Basic and acidic residues" evidence="4">
    <location>
        <begin position="1"/>
        <end position="14"/>
    </location>
</feature>
<keyword evidence="3" id="KW-0411">Iron-sulfur</keyword>
<protein>
    <submittedName>
        <fullName evidence="5">Nitrate reductase</fullName>
    </submittedName>
</protein>
<dbReference type="STRING" id="694270.A0A395SKD5"/>
<feature type="region of interest" description="Disordered" evidence="4">
    <location>
        <begin position="1"/>
        <end position="25"/>
    </location>
</feature>
<comment type="caution">
    <text evidence="5">The sequence shown here is derived from an EMBL/GenBank/DDBJ whole genome shotgun (WGS) entry which is preliminary data.</text>
</comment>
<keyword evidence="1" id="KW-0479">Metal-binding</keyword>
<organism evidence="5 6">
    <name type="scientific">Fusarium longipes</name>
    <dbReference type="NCBI Taxonomy" id="694270"/>
    <lineage>
        <taxon>Eukaryota</taxon>
        <taxon>Fungi</taxon>
        <taxon>Dikarya</taxon>
        <taxon>Ascomycota</taxon>
        <taxon>Pezizomycotina</taxon>
        <taxon>Sordariomycetes</taxon>
        <taxon>Hypocreomycetidae</taxon>
        <taxon>Hypocreales</taxon>
        <taxon>Nectriaceae</taxon>
        <taxon>Fusarium</taxon>
    </lineage>
</organism>
<evidence type="ECO:0000256" key="1">
    <source>
        <dbReference type="ARBA" id="ARBA00022723"/>
    </source>
</evidence>
<dbReference type="AlphaFoldDB" id="A0A395SKD5"/>
<dbReference type="EMBL" id="PXOG01000145">
    <property type="protein sequence ID" value="RGP72900.1"/>
    <property type="molecule type" value="Genomic_DNA"/>
</dbReference>
<dbReference type="PANTHER" id="PTHR43105">
    <property type="entry name" value="RESPIRATORY NITRATE REDUCTASE"/>
    <property type="match status" value="1"/>
</dbReference>
<keyword evidence="2" id="KW-0408">Iron</keyword>